<dbReference type="EMBL" id="JAVFWL010000003">
    <property type="protein sequence ID" value="KAK6744642.1"/>
    <property type="molecule type" value="Genomic_DNA"/>
</dbReference>
<reference evidence="1 2" key="1">
    <citation type="submission" date="2023-08" db="EMBL/GenBank/DDBJ databases">
        <title>A Necator americanus chromosomal reference genome.</title>
        <authorList>
            <person name="Ilik V."/>
            <person name="Petrzelkova K.J."/>
            <person name="Pardy F."/>
            <person name="Fuh T."/>
            <person name="Niatou-Singa F.S."/>
            <person name="Gouil Q."/>
            <person name="Baker L."/>
            <person name="Ritchie M.E."/>
            <person name="Jex A.R."/>
            <person name="Gazzola D."/>
            <person name="Li H."/>
            <person name="Toshio Fujiwara R."/>
            <person name="Zhan B."/>
            <person name="Aroian R.V."/>
            <person name="Pafco B."/>
            <person name="Schwarz E.M."/>
        </authorList>
    </citation>
    <scope>NUCLEOTIDE SEQUENCE [LARGE SCALE GENOMIC DNA]</scope>
    <source>
        <strain evidence="1 2">Aroian</strain>
        <tissue evidence="1">Whole animal</tissue>
    </source>
</reference>
<evidence type="ECO:0000313" key="1">
    <source>
        <dbReference type="EMBL" id="KAK6744642.1"/>
    </source>
</evidence>
<comment type="caution">
    <text evidence="1">The sequence shown here is derived from an EMBL/GenBank/DDBJ whole genome shotgun (WGS) entry which is preliminary data.</text>
</comment>
<dbReference type="Proteomes" id="UP001303046">
    <property type="component" value="Unassembled WGS sequence"/>
</dbReference>
<proteinExistence type="predicted"/>
<sequence>MPRSRIRQTCIEFERPTKESLEERSSLRLGPNASHIERLVANTSCRKALQEDLLKYRQKKILEAAQRRTSLKKCRRDFREYNIPLAALLSEDGTSTFSRRGMEIITERFYSNLFRSSTHVPSSIIPTDEAPPQILPSEVRVAIKSMKPSTAPGPDFISADFLRTGGHPLHVILAAHMTSYLQRERILE</sequence>
<name>A0ABR1D347_NECAM</name>
<protein>
    <submittedName>
        <fullName evidence="1">Uncharacterized protein</fullName>
    </submittedName>
</protein>
<organism evidence="1 2">
    <name type="scientific">Necator americanus</name>
    <name type="common">Human hookworm</name>
    <dbReference type="NCBI Taxonomy" id="51031"/>
    <lineage>
        <taxon>Eukaryota</taxon>
        <taxon>Metazoa</taxon>
        <taxon>Ecdysozoa</taxon>
        <taxon>Nematoda</taxon>
        <taxon>Chromadorea</taxon>
        <taxon>Rhabditida</taxon>
        <taxon>Rhabditina</taxon>
        <taxon>Rhabditomorpha</taxon>
        <taxon>Strongyloidea</taxon>
        <taxon>Ancylostomatidae</taxon>
        <taxon>Bunostominae</taxon>
        <taxon>Necator</taxon>
    </lineage>
</organism>
<keyword evidence="2" id="KW-1185">Reference proteome</keyword>
<gene>
    <name evidence="1" type="primary">Necator_chrIII.g12159</name>
    <name evidence="1" type="ORF">RB195_011393</name>
</gene>
<accession>A0ABR1D347</accession>
<evidence type="ECO:0000313" key="2">
    <source>
        <dbReference type="Proteomes" id="UP001303046"/>
    </source>
</evidence>